<dbReference type="SUPFAM" id="SSF55298">
    <property type="entry name" value="YjgF-like"/>
    <property type="match status" value="1"/>
</dbReference>
<dbReference type="OrthoDB" id="9803101at2"/>
<dbReference type="PANTHER" id="PTHR11803">
    <property type="entry name" value="2-IMINOBUTANOATE/2-IMINOPROPANOATE DEAMINASE RIDA"/>
    <property type="match status" value="1"/>
</dbReference>
<organism evidence="1 2">
    <name type="scientific">Azospirillum palustre</name>
    <dbReference type="NCBI Taxonomy" id="2044885"/>
    <lineage>
        <taxon>Bacteria</taxon>
        <taxon>Pseudomonadati</taxon>
        <taxon>Pseudomonadota</taxon>
        <taxon>Alphaproteobacteria</taxon>
        <taxon>Rhodospirillales</taxon>
        <taxon>Azospirillaceae</taxon>
        <taxon>Azospirillum</taxon>
    </lineage>
</organism>
<dbReference type="Gene3D" id="3.30.1330.40">
    <property type="entry name" value="RutC-like"/>
    <property type="match status" value="1"/>
</dbReference>
<sequence length="185" mass="19988">MNPSHACRPDKSFVGNRPDAEVWAEILASTIGGIALANGIERYPLDESSPYRTQFLESVRVPVDGTEFLMLSGLTPPVIDGSVPSDRVEAYGDTEMQTRNILTQLKATLERRGYGLNDVVKVQAFLVGDARMGGRADFQGYSRAYAEVFGTAGTPNIPVRTRVQVAGLVEPGWLVEIEAMAAKAG</sequence>
<dbReference type="EMBL" id="PDKW01000041">
    <property type="protein sequence ID" value="PGH56155.1"/>
    <property type="molecule type" value="Genomic_DNA"/>
</dbReference>
<proteinExistence type="predicted"/>
<reference evidence="2" key="1">
    <citation type="submission" date="2017-10" db="EMBL/GenBank/DDBJ databases">
        <authorList>
            <person name="Kravchenko I.K."/>
            <person name="Grouzdev D.S."/>
        </authorList>
    </citation>
    <scope>NUCLEOTIDE SEQUENCE [LARGE SCALE GENOMIC DNA]</scope>
    <source>
        <strain evidence="2">B2</strain>
    </source>
</reference>
<keyword evidence="2" id="KW-1185">Reference proteome</keyword>
<accession>A0A2B8BE21</accession>
<dbReference type="PANTHER" id="PTHR11803:SF59">
    <property type="entry name" value="ENDORIBONUCLEASE"/>
    <property type="match status" value="1"/>
</dbReference>
<dbReference type="Proteomes" id="UP000225379">
    <property type="component" value="Unassembled WGS sequence"/>
</dbReference>
<evidence type="ECO:0000313" key="2">
    <source>
        <dbReference type="Proteomes" id="UP000225379"/>
    </source>
</evidence>
<dbReference type="CDD" id="cd06151">
    <property type="entry name" value="YjgF_YER057c_UK114_like_3"/>
    <property type="match status" value="1"/>
</dbReference>
<protein>
    <submittedName>
        <fullName evidence="1">Translation initiation inhibitor</fullName>
    </submittedName>
</protein>
<dbReference type="GO" id="GO:0019239">
    <property type="term" value="F:deaminase activity"/>
    <property type="evidence" value="ECO:0007669"/>
    <property type="project" value="TreeGrafter"/>
</dbReference>
<gene>
    <name evidence="1" type="ORF">CRT60_14390</name>
</gene>
<dbReference type="Pfam" id="PF01042">
    <property type="entry name" value="Ribonuc_L-PSP"/>
    <property type="match status" value="1"/>
</dbReference>
<dbReference type="InterPro" id="IPR006175">
    <property type="entry name" value="YjgF/YER057c/UK114"/>
</dbReference>
<comment type="caution">
    <text evidence="1">The sequence shown here is derived from an EMBL/GenBank/DDBJ whole genome shotgun (WGS) entry which is preliminary data.</text>
</comment>
<name>A0A2B8BE21_9PROT</name>
<dbReference type="AlphaFoldDB" id="A0A2B8BE21"/>
<dbReference type="GO" id="GO:0005829">
    <property type="term" value="C:cytosol"/>
    <property type="evidence" value="ECO:0007669"/>
    <property type="project" value="TreeGrafter"/>
</dbReference>
<evidence type="ECO:0000313" key="1">
    <source>
        <dbReference type="EMBL" id="PGH56155.1"/>
    </source>
</evidence>
<dbReference type="InterPro" id="IPR035959">
    <property type="entry name" value="RutC-like_sf"/>
</dbReference>